<accession>R0LRM0</accession>
<name>R0LRM0_ANAPL</name>
<keyword evidence="4" id="KW-1185">Reference proteome</keyword>
<evidence type="ECO:0000313" key="3">
    <source>
        <dbReference type="EMBL" id="EOB03083.1"/>
    </source>
</evidence>
<evidence type="ECO:0000256" key="1">
    <source>
        <dbReference type="SAM" id="MobiDB-lite"/>
    </source>
</evidence>
<proteinExistence type="predicted"/>
<evidence type="ECO:0000313" key="4">
    <source>
        <dbReference type="Proteomes" id="UP000296049"/>
    </source>
</evidence>
<evidence type="ECO:0000256" key="2">
    <source>
        <dbReference type="SAM" id="SignalP"/>
    </source>
</evidence>
<feature type="signal peptide" evidence="2">
    <location>
        <begin position="1"/>
        <end position="18"/>
    </location>
</feature>
<feature type="compositionally biased region" description="Basic and acidic residues" evidence="1">
    <location>
        <begin position="373"/>
        <end position="390"/>
    </location>
</feature>
<dbReference type="AlphaFoldDB" id="R0LRM0"/>
<keyword evidence="2" id="KW-0732">Signal</keyword>
<dbReference type="Proteomes" id="UP000296049">
    <property type="component" value="Unassembled WGS sequence"/>
</dbReference>
<sequence length="402" mass="44257">MGLLICLTLIAVTSLHDGELKETVNDKRQMKSFSCDKLYSVDANLTCFKMESKSEECMFYLCRNMGKEKTVEMRTSTVNLSVTIRLAWYITNTERKHLSKLKASNSLMREAFNRDRTLITMAFNYSIIDYNKYGKTKEGILMSLKAMVLPPDGPLITSWAQSQDVWLQLALCFDPAPYFRLQSPSHPTTTNMHCQQLSFNFSIPAESSGKSGPATCKTMSQVHTWYNSPIPYSVSTVPGTALARAKGIFFVAHVKLSTKGKGRSVEGMERNPCAYTSRSGSIPFIAVAEQFPPRFREKGGPQCPKSGMAVGAGSSAGVACSSIGTLSLNMGNEEDWCGEKKNFQYQTQPVYKAMPNWKLAGFTSNFAGNAQTGRDKEPSRSLKGEAAAADHGERCTLAATSC</sequence>
<reference evidence="4" key="1">
    <citation type="journal article" date="2013" name="Nat. Genet.">
        <title>The duck genome and transcriptome provide insight into an avian influenza virus reservoir species.</title>
        <authorList>
            <person name="Huang Y."/>
            <person name="Li Y."/>
            <person name="Burt D.W."/>
            <person name="Chen H."/>
            <person name="Zhang Y."/>
            <person name="Qian W."/>
            <person name="Kim H."/>
            <person name="Gan S."/>
            <person name="Zhao Y."/>
            <person name="Li J."/>
            <person name="Yi K."/>
            <person name="Feng H."/>
            <person name="Zhu P."/>
            <person name="Li B."/>
            <person name="Liu Q."/>
            <person name="Fairley S."/>
            <person name="Magor K.E."/>
            <person name="Du Z."/>
            <person name="Hu X."/>
            <person name="Goodman L."/>
            <person name="Tafer H."/>
            <person name="Vignal A."/>
            <person name="Lee T."/>
            <person name="Kim K.W."/>
            <person name="Sheng Z."/>
            <person name="An Y."/>
            <person name="Searle S."/>
            <person name="Herrero J."/>
            <person name="Groenen M.A."/>
            <person name="Crooijmans R.P."/>
            <person name="Faraut T."/>
            <person name="Cai Q."/>
            <person name="Webster R.G."/>
            <person name="Aldridge J.R."/>
            <person name="Warren W.C."/>
            <person name="Bartschat S."/>
            <person name="Kehr S."/>
            <person name="Marz M."/>
            <person name="Stadler P.F."/>
            <person name="Smith J."/>
            <person name="Kraus R.H."/>
            <person name="Zhao Y."/>
            <person name="Ren L."/>
            <person name="Fei J."/>
            <person name="Morisson M."/>
            <person name="Kaiser P."/>
            <person name="Griffin D.K."/>
            <person name="Rao M."/>
            <person name="Pitel F."/>
            <person name="Wang J."/>
            <person name="Li N."/>
        </authorList>
    </citation>
    <scope>NUCLEOTIDE SEQUENCE [LARGE SCALE GENOMIC DNA]</scope>
</reference>
<organism evidence="3 4">
    <name type="scientific">Anas platyrhynchos</name>
    <name type="common">Mallard</name>
    <name type="synonym">Anas boschas</name>
    <dbReference type="NCBI Taxonomy" id="8839"/>
    <lineage>
        <taxon>Eukaryota</taxon>
        <taxon>Metazoa</taxon>
        <taxon>Chordata</taxon>
        <taxon>Craniata</taxon>
        <taxon>Vertebrata</taxon>
        <taxon>Euteleostomi</taxon>
        <taxon>Archelosauria</taxon>
        <taxon>Archosauria</taxon>
        <taxon>Dinosauria</taxon>
        <taxon>Saurischia</taxon>
        <taxon>Theropoda</taxon>
        <taxon>Coelurosauria</taxon>
        <taxon>Aves</taxon>
        <taxon>Neognathae</taxon>
        <taxon>Galloanserae</taxon>
        <taxon>Anseriformes</taxon>
        <taxon>Anatidae</taxon>
        <taxon>Anatinae</taxon>
        <taxon>Anas</taxon>
    </lineage>
</organism>
<feature type="region of interest" description="Disordered" evidence="1">
    <location>
        <begin position="367"/>
        <end position="390"/>
    </location>
</feature>
<dbReference type="EMBL" id="KB742891">
    <property type="protein sequence ID" value="EOB03083.1"/>
    <property type="molecule type" value="Genomic_DNA"/>
</dbReference>
<protein>
    <submittedName>
        <fullName evidence="3">Uncharacterized protein</fullName>
    </submittedName>
</protein>
<gene>
    <name evidence="3" type="ORF">Anapl_16969</name>
</gene>
<feature type="chain" id="PRO_5004343835" evidence="2">
    <location>
        <begin position="19"/>
        <end position="402"/>
    </location>
</feature>